<dbReference type="Pfam" id="PF20639">
    <property type="entry name" value="Rrn6_K-rich"/>
    <property type="match status" value="1"/>
</dbReference>
<feature type="compositionally biased region" description="Basic residues" evidence="1">
    <location>
        <begin position="1075"/>
        <end position="1087"/>
    </location>
</feature>
<dbReference type="PANTHER" id="PTHR28221">
    <property type="entry name" value="RNA POLYMERASE I-SPECIFIC TRANSCRIPTION INITIATION FACTOR RRN6"/>
    <property type="match status" value="1"/>
</dbReference>
<dbReference type="PANTHER" id="PTHR28221:SF2">
    <property type="entry name" value="RNA POLYMERASE I-SPECIFIC TRANSCRIPTION INITIATION FACTOR RRN6"/>
    <property type="match status" value="1"/>
</dbReference>
<reference evidence="4 5" key="1">
    <citation type="journal article" date="2024" name="IMA Fungus">
        <title>IMA Genome - F19 : A genome assembly and annotation guide to empower mycologists, including annotated draft genome sequences of Ceratocystis pirilliformis, Diaporthe australafricana, Fusarium ophioides, Paecilomyces lecythidis, and Sporothrix stenoceras.</title>
        <authorList>
            <person name="Aylward J."/>
            <person name="Wilson A.M."/>
            <person name="Visagie C.M."/>
            <person name="Spraker J."/>
            <person name="Barnes I."/>
            <person name="Buitendag C."/>
            <person name="Ceriani C."/>
            <person name="Del Mar Angel L."/>
            <person name="du Plessis D."/>
            <person name="Fuchs T."/>
            <person name="Gasser K."/>
            <person name="Kramer D."/>
            <person name="Li W."/>
            <person name="Munsamy K."/>
            <person name="Piso A."/>
            <person name="Price J.L."/>
            <person name="Sonnekus B."/>
            <person name="Thomas C."/>
            <person name="van der Nest A."/>
            <person name="van Dijk A."/>
            <person name="van Heerden A."/>
            <person name="van Vuuren N."/>
            <person name="Yilmaz N."/>
            <person name="Duong T.A."/>
            <person name="van der Merwe N.A."/>
            <person name="Wingfield M.J."/>
            <person name="Wingfield B.D."/>
        </authorList>
    </citation>
    <scope>NUCLEOTIDE SEQUENCE [LARGE SCALE GENOMIC DNA]</scope>
    <source>
        <strain evidence="4 5">CMW 12675</strain>
    </source>
</reference>
<dbReference type="InterPro" id="IPR048535">
    <property type="entry name" value="RRN6_beta-prop"/>
</dbReference>
<sequence>MADTRDMGSLKYGYTGNIIYIPKKKSSSFATSAASETSVGELHASRRIDNSAPSFRIKSRWELCYTSSSSSIQPPDLPDEPPSTFSAKRVQKRWLQTAHPQTFAGISALSEILDEETRPSTPDQICVSDNTCFEIGEIADVTTRSRSRGAVPVVAKTSGSGGEILHIIRLQDMWFQWKDSKDISIRLRNMSLLDKQEEVFWSQDAVPITAIKFAVDRGLKRHRRWIMVQKRTGTTILQPEHHSVPVPVVNTGGGIAGMASRIDPRPLFTVASTQTGGHAHSDMAFTPTRGDQKARLAIIDEMGYWSVWSIHGSANIARNTVNVSMQVCGHIGRGILTNLLDPIPFPAQKHGIILCRIDRQDAFFDTSSAVRNGTHGLPATQTPIIFIWNSKQIAAFDIDTAEPVEPIPSIPPLRQSSETIIDAQIDPVSENRIVVLTSRHIFWVEFFCNAKTGTQRARILTSASHCTYLNDNDVQMTTSSFVESKDMETTLVMLHSLQTKTVKSFWLRNVEEIGLVQLYQSVSMVDSKDDQDRSAESIASAGILRLVNCPWGERDDVPFLDQAGKTSYLKASQDRELDLTASGFMFREKNTQFRQLFSLSRTGQIGYWICAIAPRADVAAITAPDVNVYAQANHWSKIIKKRKQAYVDFITPAFVIPDGLGNFEELAMRPLKQRSQENNPNDSLDNISNSKRLKRKFFLGWLQAQKYLRAAGAGPESRDKNLSIVSERIFAVVRDGVRYNRLPYRTLIECINAEELLETHAVENDQSWSSEIIQSCDFGHESPIITAIATRPTSGHVDLSAQLDGLRSEIAQKWPMPKSIASRADISLFRQRLIASIARDVVLATNAIFIRDLAPPGRLFQEELSSSQSNFVDSSQAQGSSPPRFMSHTQVPSENNTSQKYSQKESTTSINERKARGREAIHRLSQYAISIEIKGDLQETAPHQILGSWPKELGVSTDKYISSQAMVHVQREEEIRKKHQAIQAKRRRQALKYGIISEDSLRSSQTVGSPSSQAQTQNHIQSPAAPRINTPVVAPSTQVKVPAFTQPSSQPYGKSQIVMSQPVAGVFGGRDALKLQKRKKKKKGGIK</sequence>
<dbReference type="InterPro" id="IPR048536">
    <property type="entry name" value="Rrn6_K-rich"/>
</dbReference>
<dbReference type="Pfam" id="PF10214">
    <property type="entry name" value="Rrn6_beta-prop"/>
    <property type="match status" value="1"/>
</dbReference>
<accession>A0ABR3Z367</accession>
<feature type="compositionally biased region" description="Polar residues" evidence="1">
    <location>
        <begin position="876"/>
        <end position="910"/>
    </location>
</feature>
<feature type="domain" description="RRN6 K-rich C-terminal" evidence="3">
    <location>
        <begin position="943"/>
        <end position="1085"/>
    </location>
</feature>
<proteinExistence type="predicted"/>
<comment type="caution">
    <text evidence="4">The sequence shown here is derived from an EMBL/GenBank/DDBJ whole genome shotgun (WGS) entry which is preliminary data.</text>
</comment>
<feature type="compositionally biased region" description="Polar residues" evidence="1">
    <location>
        <begin position="1002"/>
        <end position="1021"/>
    </location>
</feature>
<evidence type="ECO:0000313" key="4">
    <source>
        <dbReference type="EMBL" id="KAL1894656.1"/>
    </source>
</evidence>
<dbReference type="EMBL" id="JAWDJO010000086">
    <property type="protein sequence ID" value="KAL1894656.1"/>
    <property type="molecule type" value="Genomic_DNA"/>
</dbReference>
<evidence type="ECO:0000313" key="5">
    <source>
        <dbReference type="Proteomes" id="UP001583280"/>
    </source>
</evidence>
<evidence type="ECO:0000259" key="2">
    <source>
        <dbReference type="Pfam" id="PF10214"/>
    </source>
</evidence>
<evidence type="ECO:0000259" key="3">
    <source>
        <dbReference type="Pfam" id="PF20639"/>
    </source>
</evidence>
<evidence type="ECO:0000256" key="1">
    <source>
        <dbReference type="SAM" id="MobiDB-lite"/>
    </source>
</evidence>
<dbReference type="InterPro" id="IPR019350">
    <property type="entry name" value="RNA_pol_I-sp_TIF_RRN6-like"/>
</dbReference>
<dbReference type="Proteomes" id="UP001583280">
    <property type="component" value="Unassembled WGS sequence"/>
</dbReference>
<gene>
    <name evidence="4" type="ORF">Cpir12675_003547</name>
</gene>
<feature type="domain" description="RRN6 beta-propeller" evidence="2">
    <location>
        <begin position="131"/>
        <end position="509"/>
    </location>
</feature>
<evidence type="ECO:0008006" key="6">
    <source>
        <dbReference type="Google" id="ProtNLM"/>
    </source>
</evidence>
<keyword evidence="5" id="KW-1185">Reference proteome</keyword>
<organism evidence="4 5">
    <name type="scientific">Ceratocystis pirilliformis</name>
    <dbReference type="NCBI Taxonomy" id="259994"/>
    <lineage>
        <taxon>Eukaryota</taxon>
        <taxon>Fungi</taxon>
        <taxon>Dikarya</taxon>
        <taxon>Ascomycota</taxon>
        <taxon>Pezizomycotina</taxon>
        <taxon>Sordariomycetes</taxon>
        <taxon>Hypocreomycetidae</taxon>
        <taxon>Microascales</taxon>
        <taxon>Ceratocystidaceae</taxon>
        <taxon>Ceratocystis</taxon>
    </lineage>
</organism>
<feature type="region of interest" description="Disordered" evidence="1">
    <location>
        <begin position="870"/>
        <end position="917"/>
    </location>
</feature>
<protein>
    <recommendedName>
        <fullName evidence="6">RNA polymerase I-specific transcription initiation factor RRN6-like protein</fullName>
    </recommendedName>
</protein>
<name>A0ABR3Z367_9PEZI</name>
<feature type="region of interest" description="Disordered" evidence="1">
    <location>
        <begin position="1001"/>
        <end position="1028"/>
    </location>
</feature>
<feature type="region of interest" description="Disordered" evidence="1">
    <location>
        <begin position="1068"/>
        <end position="1087"/>
    </location>
</feature>